<name>A0A401IJF8_APHSA</name>
<sequence>MEVKGGLFDILAKIKARPGLYIGRPSVSNLFMFLVGYKTARKELEIEATVEEMRFYQEFHQFVEKKYNLHTSNTWAKIILLYCPDEKQGFEHFFELLEEFQKPHSHEIHANDVEDKEVIMNRYNKNFITSQ</sequence>
<accession>A0A401IJF8</accession>
<dbReference type="RefSeq" id="WP_124970976.1">
    <property type="nucleotide sequence ID" value="NZ_BDQK01000013.1"/>
</dbReference>
<dbReference type="Proteomes" id="UP000287247">
    <property type="component" value="Unassembled WGS sequence"/>
</dbReference>
<reference evidence="2" key="1">
    <citation type="submission" date="2017-05" db="EMBL/GenBank/DDBJ databases">
        <title>Physiological properties and genetic analysis related to exopolysaccharide production of fresh-water unicellular cyanobacterium Aphanothece sacrum, Suizenji Nori, that has been cultured as a food source in Japan.</title>
        <authorList>
            <person name="Kanesaki Y."/>
            <person name="Yoshikawa S."/>
            <person name="Ohki K."/>
        </authorList>
    </citation>
    <scope>NUCLEOTIDE SEQUENCE [LARGE SCALE GENOMIC DNA]</scope>
    <source>
        <strain evidence="2">FPU1</strain>
    </source>
</reference>
<comment type="caution">
    <text evidence="1">The sequence shown here is derived from an EMBL/GenBank/DDBJ whole genome shotgun (WGS) entry which is preliminary data.</text>
</comment>
<dbReference type="EMBL" id="BDQK01000013">
    <property type="protein sequence ID" value="GBF81241.1"/>
    <property type="molecule type" value="Genomic_DNA"/>
</dbReference>
<keyword evidence="2" id="KW-1185">Reference proteome</keyword>
<evidence type="ECO:0000313" key="1">
    <source>
        <dbReference type="EMBL" id="GBF81241.1"/>
    </source>
</evidence>
<evidence type="ECO:0000313" key="2">
    <source>
        <dbReference type="Proteomes" id="UP000287247"/>
    </source>
</evidence>
<protein>
    <submittedName>
        <fullName evidence="1">Uncharacterized protein</fullName>
    </submittedName>
</protein>
<dbReference type="OrthoDB" id="2617173at2"/>
<organism evidence="1 2">
    <name type="scientific">Aphanothece sacrum FPU1</name>
    <dbReference type="NCBI Taxonomy" id="1920663"/>
    <lineage>
        <taxon>Bacteria</taxon>
        <taxon>Bacillati</taxon>
        <taxon>Cyanobacteriota</taxon>
        <taxon>Cyanophyceae</taxon>
        <taxon>Oscillatoriophycideae</taxon>
        <taxon>Chroococcales</taxon>
        <taxon>Aphanothecaceae</taxon>
        <taxon>Aphanothece</taxon>
    </lineage>
</organism>
<gene>
    <name evidence="1" type="ORF">AsFPU1_2653</name>
</gene>
<dbReference type="AlphaFoldDB" id="A0A401IJF8"/>
<proteinExistence type="predicted"/>